<organism evidence="2 3">
    <name type="scientific">Microbacterium deminutum</name>
    <dbReference type="NCBI Taxonomy" id="344164"/>
    <lineage>
        <taxon>Bacteria</taxon>
        <taxon>Bacillati</taxon>
        <taxon>Actinomycetota</taxon>
        <taxon>Actinomycetes</taxon>
        <taxon>Micrococcales</taxon>
        <taxon>Microbacteriaceae</taxon>
        <taxon>Microbacterium</taxon>
    </lineage>
</organism>
<name>A0ABP5D1D0_9MICO</name>
<comment type="caution">
    <text evidence="2">The sequence shown here is derived from an EMBL/GenBank/DDBJ whole genome shotgun (WGS) entry which is preliminary data.</text>
</comment>
<dbReference type="EMBL" id="BAAAOG010000014">
    <property type="protein sequence ID" value="GAA1970644.1"/>
    <property type="molecule type" value="Genomic_DNA"/>
</dbReference>
<accession>A0ABP5D1D0</accession>
<evidence type="ECO:0000313" key="3">
    <source>
        <dbReference type="Proteomes" id="UP001499933"/>
    </source>
</evidence>
<feature type="compositionally biased region" description="Basic and acidic residues" evidence="1">
    <location>
        <begin position="52"/>
        <end position="64"/>
    </location>
</feature>
<feature type="compositionally biased region" description="Basic and acidic residues" evidence="1">
    <location>
        <begin position="1"/>
        <end position="13"/>
    </location>
</feature>
<keyword evidence="3" id="KW-1185">Reference proteome</keyword>
<reference evidence="3" key="1">
    <citation type="journal article" date="2019" name="Int. J. Syst. Evol. Microbiol.">
        <title>The Global Catalogue of Microorganisms (GCM) 10K type strain sequencing project: providing services to taxonomists for standard genome sequencing and annotation.</title>
        <authorList>
            <consortium name="The Broad Institute Genomics Platform"/>
            <consortium name="The Broad Institute Genome Sequencing Center for Infectious Disease"/>
            <person name="Wu L."/>
            <person name="Ma J."/>
        </authorList>
    </citation>
    <scope>NUCLEOTIDE SEQUENCE [LARGE SCALE GENOMIC DNA]</scope>
    <source>
        <strain evidence="3">JCM 14901</strain>
    </source>
</reference>
<dbReference type="Proteomes" id="UP001499933">
    <property type="component" value="Unassembled WGS sequence"/>
</dbReference>
<sequence length="64" mass="6807">MSSSDRQRIERVPGSRRVRLTPAPGTAPEPVPADEGVDADPTAEGTAASGPNDERLKEDVPPHY</sequence>
<evidence type="ECO:0000256" key="1">
    <source>
        <dbReference type="SAM" id="MobiDB-lite"/>
    </source>
</evidence>
<protein>
    <submittedName>
        <fullName evidence="2">Uncharacterized protein</fullName>
    </submittedName>
</protein>
<gene>
    <name evidence="2" type="ORF">GCM10009776_37090</name>
</gene>
<dbReference type="RefSeq" id="WP_344097584.1">
    <property type="nucleotide sequence ID" value="NZ_BAAAOG010000014.1"/>
</dbReference>
<proteinExistence type="predicted"/>
<feature type="region of interest" description="Disordered" evidence="1">
    <location>
        <begin position="1"/>
        <end position="64"/>
    </location>
</feature>
<evidence type="ECO:0000313" key="2">
    <source>
        <dbReference type="EMBL" id="GAA1970644.1"/>
    </source>
</evidence>